<dbReference type="AlphaFoldDB" id="A0A1S3Z4P5"/>
<dbReference type="OrthoDB" id="1924787at2759"/>
<gene>
    <name evidence="7" type="primary">LOC107782931</name>
</gene>
<keyword evidence="4" id="KW-0735">Signal-anchor</keyword>
<organism evidence="6 7">
    <name type="scientific">Nicotiana tabacum</name>
    <name type="common">Common tobacco</name>
    <dbReference type="NCBI Taxonomy" id="4097"/>
    <lineage>
        <taxon>Eukaryota</taxon>
        <taxon>Viridiplantae</taxon>
        <taxon>Streptophyta</taxon>
        <taxon>Embryophyta</taxon>
        <taxon>Tracheophyta</taxon>
        <taxon>Spermatophyta</taxon>
        <taxon>Magnoliopsida</taxon>
        <taxon>eudicotyledons</taxon>
        <taxon>Gunneridae</taxon>
        <taxon>Pentapetalae</taxon>
        <taxon>asterids</taxon>
        <taxon>lamiids</taxon>
        <taxon>Solanales</taxon>
        <taxon>Solanaceae</taxon>
        <taxon>Nicotianoideae</taxon>
        <taxon>Nicotianeae</taxon>
        <taxon>Nicotiana</taxon>
    </lineage>
</organism>
<keyword evidence="6" id="KW-1185">Reference proteome</keyword>
<reference evidence="7" key="2">
    <citation type="submission" date="2025-08" db="UniProtKB">
        <authorList>
            <consortium name="RefSeq"/>
        </authorList>
    </citation>
    <scope>IDENTIFICATION</scope>
</reference>
<dbReference type="STRING" id="4097.A0A1S3Z4P5"/>
<keyword evidence="4" id="KW-0812">Transmembrane</keyword>
<dbReference type="PANTHER" id="PTHR11062:SF220">
    <property type="entry name" value="XYLOGLUCAN GALACTOSYLTRANSFERASE XLT2-LIKE"/>
    <property type="match status" value="1"/>
</dbReference>
<comment type="similarity">
    <text evidence="2">Belongs to the glycosyltransferase 47 family.</text>
</comment>
<evidence type="ECO:0000313" key="7">
    <source>
        <dbReference type="RefSeq" id="XP_016459366.1"/>
    </source>
</evidence>
<comment type="subcellular location">
    <subcellularLocation>
        <location evidence="1">Golgi apparatus membrane</location>
        <topology evidence="1">Single-pass type II membrane protein</topology>
    </subcellularLocation>
</comment>
<keyword evidence="3 7" id="KW-0808">Transferase</keyword>
<reference evidence="6" key="1">
    <citation type="journal article" date="2014" name="Nat. Commun.">
        <title>The tobacco genome sequence and its comparison with those of tomato and potato.</title>
        <authorList>
            <person name="Sierro N."/>
            <person name="Battey J.N."/>
            <person name="Ouadi S."/>
            <person name="Bakaher N."/>
            <person name="Bovet L."/>
            <person name="Willig A."/>
            <person name="Goepfert S."/>
            <person name="Peitsch M.C."/>
            <person name="Ivanov N.V."/>
        </authorList>
    </citation>
    <scope>NUCLEOTIDE SEQUENCE [LARGE SCALE GENOMIC DNA]</scope>
</reference>
<dbReference type="KEGG" id="nta:107782931"/>
<evidence type="ECO:0000256" key="3">
    <source>
        <dbReference type="ARBA" id="ARBA00022676"/>
    </source>
</evidence>
<dbReference type="Pfam" id="PF03016">
    <property type="entry name" value="Exostosin_GT47"/>
    <property type="match status" value="1"/>
</dbReference>
<dbReference type="RefSeq" id="XP_016459366.1">
    <property type="nucleotide sequence ID" value="XM_016603880.1"/>
</dbReference>
<protein>
    <submittedName>
        <fullName evidence="7">Xyloglucan galactosyltransferase XLT2</fullName>
    </submittedName>
</protein>
<dbReference type="PANTHER" id="PTHR11062">
    <property type="entry name" value="EXOSTOSIN HEPARAN SULFATE GLYCOSYLTRANSFERASE -RELATED"/>
    <property type="match status" value="1"/>
</dbReference>
<evidence type="ECO:0000256" key="1">
    <source>
        <dbReference type="ARBA" id="ARBA00004323"/>
    </source>
</evidence>
<dbReference type="PaxDb" id="4097-A0A1S3Z4P5"/>
<evidence type="ECO:0000256" key="5">
    <source>
        <dbReference type="ARBA" id="ARBA00023034"/>
    </source>
</evidence>
<dbReference type="InterPro" id="IPR040911">
    <property type="entry name" value="Exostosin_GT47"/>
</dbReference>
<keyword evidence="3 7" id="KW-0328">Glycosyltransferase</keyword>
<proteinExistence type="inferred from homology"/>
<sequence length="540" mass="62241">MTVPGTTFLGTAMIRSKNSVSISHQMLPPYSADESLEADETLRKPPKANSNDFLKNALSNFQYQISTHPRFWLFTFFLFFQLVVLIFTRNSPFPFSTHSPPQSLPHFPSETALFADIQKPHHDPNAIYPFGDSECEYGRVYVYNLPSKFNKDLALTTCDDLDPWKWQCGLVTNDGYGKRSTDLAGILPGNLSAAWYRTNQFSSEVIFHYRLLNYRCRTNDPDSATAFYIPFYAGQAVGKYLWTDEIENRDLLSNKVLKWVQRQKYWKRYNGSDHFLTLGRITWDFRRLGDPEKLWGSTFLNRPQMQNVSRFTIERAPWDANDISVPYPTGFHPHSEKELREWQNFVLSYNRTSLFTFIGAARGDINSDFRSRLMSYCRNESDSCRVVDCAVTQCSNGSSEIQEALLSSDFCLQPKGDSLTRRSVFDCMVTGSVPVFFWRRTAYTQYQWFLPEEPGSYSVFIDPEAVRNGTASIKEILKSYSKDQVRKMREKVVETIPRIVYARPSGGLGTIKDAFEIAVEGVLKRVKDENEWKEYVDMGS</sequence>
<dbReference type="GO" id="GO:0000139">
    <property type="term" value="C:Golgi membrane"/>
    <property type="evidence" value="ECO:0007669"/>
    <property type="project" value="UniProtKB-SubCell"/>
</dbReference>
<dbReference type="GO" id="GO:0009969">
    <property type="term" value="P:xyloglucan biosynthetic process"/>
    <property type="evidence" value="ECO:0000318"/>
    <property type="project" value="GO_Central"/>
</dbReference>
<evidence type="ECO:0000256" key="4">
    <source>
        <dbReference type="ARBA" id="ARBA00022968"/>
    </source>
</evidence>
<evidence type="ECO:0000313" key="6">
    <source>
        <dbReference type="Proteomes" id="UP000790787"/>
    </source>
</evidence>
<dbReference type="GO" id="GO:0008378">
    <property type="term" value="F:galactosyltransferase activity"/>
    <property type="evidence" value="ECO:0000318"/>
    <property type="project" value="GO_Central"/>
</dbReference>
<dbReference type="OMA" id="GDSECEY"/>
<dbReference type="GeneID" id="107782931"/>
<name>A0A1S3Z4P5_TOBAC</name>
<dbReference type="InterPro" id="IPR004263">
    <property type="entry name" value="Exostosin"/>
</dbReference>
<evidence type="ECO:0000256" key="2">
    <source>
        <dbReference type="ARBA" id="ARBA00010271"/>
    </source>
</evidence>
<keyword evidence="5" id="KW-0333">Golgi apparatus</keyword>
<dbReference type="Proteomes" id="UP000790787">
    <property type="component" value="Chromosome 17"/>
</dbReference>
<accession>A0A1S3Z4P5</accession>